<reference evidence="1 2" key="1">
    <citation type="submission" date="2015-06" db="EMBL/GenBank/DDBJ databases">
        <authorList>
            <person name="Xie B.-B."/>
            <person name="Rong J.-C."/>
            <person name="Qin Q.-L."/>
            <person name="Zhang Y.-Z."/>
        </authorList>
    </citation>
    <scope>NUCLEOTIDE SEQUENCE [LARGE SCALE GENOMIC DNA]</scope>
    <source>
        <strain evidence="1 2">KMM 3549</strain>
    </source>
</reference>
<evidence type="ECO:0008006" key="3">
    <source>
        <dbReference type="Google" id="ProtNLM"/>
    </source>
</evidence>
<proteinExistence type="predicted"/>
<evidence type="ECO:0000313" key="2">
    <source>
        <dbReference type="Proteomes" id="UP000217258"/>
    </source>
</evidence>
<keyword evidence="2" id="KW-1185">Reference proteome</keyword>
<protein>
    <recommendedName>
        <fullName evidence="3">Transposase</fullName>
    </recommendedName>
</protein>
<name>A0ABM6N793_9GAMM</name>
<gene>
    <name evidence="1" type="ORF">PISS_a3473</name>
</gene>
<evidence type="ECO:0000313" key="1">
    <source>
        <dbReference type="EMBL" id="ATC92133.1"/>
    </source>
</evidence>
<accession>A0ABM6N793</accession>
<dbReference type="Proteomes" id="UP000217258">
    <property type="component" value="Chromosome I"/>
</dbReference>
<dbReference type="EMBL" id="CP011030">
    <property type="protein sequence ID" value="ATC92133.1"/>
    <property type="molecule type" value="Genomic_DNA"/>
</dbReference>
<sequence>MGCVYKNTTLSSEIVYFVSTKYDLKQAFDRRSAHLFYLLM</sequence>
<organism evidence="1 2">
    <name type="scientific">Pseudoalteromonas issachenkonii</name>
    <dbReference type="NCBI Taxonomy" id="152297"/>
    <lineage>
        <taxon>Bacteria</taxon>
        <taxon>Pseudomonadati</taxon>
        <taxon>Pseudomonadota</taxon>
        <taxon>Gammaproteobacteria</taxon>
        <taxon>Alteromonadales</taxon>
        <taxon>Pseudoalteromonadaceae</taxon>
        <taxon>Pseudoalteromonas</taxon>
    </lineage>
</organism>